<dbReference type="SUPFAM" id="SSF47413">
    <property type="entry name" value="lambda repressor-like DNA-binding domains"/>
    <property type="match status" value="1"/>
</dbReference>
<reference evidence="3" key="1">
    <citation type="journal article" date="2021" name="PeerJ">
        <title>Extensive microbial diversity within the chicken gut microbiome revealed by metagenomics and culture.</title>
        <authorList>
            <person name="Gilroy R."/>
            <person name="Ravi A."/>
            <person name="Getino M."/>
            <person name="Pursley I."/>
            <person name="Horton D.L."/>
            <person name="Alikhan N.F."/>
            <person name="Baker D."/>
            <person name="Gharbi K."/>
            <person name="Hall N."/>
            <person name="Watson M."/>
            <person name="Adriaenssens E.M."/>
            <person name="Foster-Nyarko E."/>
            <person name="Jarju S."/>
            <person name="Secka A."/>
            <person name="Antonio M."/>
            <person name="Oren A."/>
            <person name="Chaudhuri R.R."/>
            <person name="La Ragione R."/>
            <person name="Hildebrand F."/>
            <person name="Pallen M.J."/>
        </authorList>
    </citation>
    <scope>NUCLEOTIDE SEQUENCE</scope>
    <source>
        <strain evidence="3">CHK185-1770</strain>
    </source>
</reference>
<sequence length="227" mass="25371">MTNSDFPRILTLLRKERGLSQKKAALDLGISQALLSHYEKGIRECGLDFLSRAATYYGVSCDYLLGRTPHRNGTLPTLAEESRPRGKAASVEEVHSRMLEHSIHIVFGILEKIKSEGLTQHASAYLFCAVYKVFRLLYTARGKNPQEAFSLDRRLYEAQTSAHMALSEAKARYLLEGMDLEDAPGVPLQALPQLTPERLSQDYPPYAASLFEVIRSTEQAVKKDAPS</sequence>
<organism evidence="3 4">
    <name type="scientific">Candidatus Acutalibacter pullicola</name>
    <dbReference type="NCBI Taxonomy" id="2838417"/>
    <lineage>
        <taxon>Bacteria</taxon>
        <taxon>Bacillati</taxon>
        <taxon>Bacillota</taxon>
        <taxon>Clostridia</taxon>
        <taxon>Eubacteriales</taxon>
        <taxon>Acutalibacteraceae</taxon>
        <taxon>Acutalibacter</taxon>
    </lineage>
</organism>
<feature type="domain" description="HTH cro/C1-type" evidence="2">
    <location>
        <begin position="10"/>
        <end position="64"/>
    </location>
</feature>
<dbReference type="PROSITE" id="PS50943">
    <property type="entry name" value="HTH_CROC1"/>
    <property type="match status" value="1"/>
</dbReference>
<dbReference type="InterPro" id="IPR001387">
    <property type="entry name" value="Cro/C1-type_HTH"/>
</dbReference>
<dbReference type="SMART" id="SM00530">
    <property type="entry name" value="HTH_XRE"/>
    <property type="match status" value="1"/>
</dbReference>
<dbReference type="PANTHER" id="PTHR46558">
    <property type="entry name" value="TRACRIPTIONAL REGULATORY PROTEIN-RELATED-RELATED"/>
    <property type="match status" value="1"/>
</dbReference>
<name>A0A9D2MTF1_9FIRM</name>
<evidence type="ECO:0000259" key="2">
    <source>
        <dbReference type="PROSITE" id="PS50943"/>
    </source>
</evidence>
<dbReference type="Gene3D" id="1.10.260.40">
    <property type="entry name" value="lambda repressor-like DNA-binding domains"/>
    <property type="match status" value="1"/>
</dbReference>
<accession>A0A9D2MTF1</accession>
<evidence type="ECO:0000256" key="1">
    <source>
        <dbReference type="ARBA" id="ARBA00023125"/>
    </source>
</evidence>
<comment type="caution">
    <text evidence="3">The sequence shown here is derived from an EMBL/GenBank/DDBJ whole genome shotgun (WGS) entry which is preliminary data.</text>
</comment>
<dbReference type="Pfam" id="PF01381">
    <property type="entry name" value="HTH_3"/>
    <property type="match status" value="1"/>
</dbReference>
<evidence type="ECO:0000313" key="3">
    <source>
        <dbReference type="EMBL" id="HJB97197.1"/>
    </source>
</evidence>
<dbReference type="PANTHER" id="PTHR46558:SF11">
    <property type="entry name" value="HTH-TYPE TRANSCRIPTIONAL REGULATOR XRE"/>
    <property type="match status" value="1"/>
</dbReference>
<evidence type="ECO:0000313" key="4">
    <source>
        <dbReference type="Proteomes" id="UP000826793"/>
    </source>
</evidence>
<dbReference type="EMBL" id="DWXG01000009">
    <property type="protein sequence ID" value="HJB97197.1"/>
    <property type="molecule type" value="Genomic_DNA"/>
</dbReference>
<dbReference type="GO" id="GO:0003677">
    <property type="term" value="F:DNA binding"/>
    <property type="evidence" value="ECO:0007669"/>
    <property type="project" value="UniProtKB-KW"/>
</dbReference>
<gene>
    <name evidence="3" type="ORF">H9710_01320</name>
</gene>
<reference evidence="3" key="2">
    <citation type="submission" date="2021-04" db="EMBL/GenBank/DDBJ databases">
        <authorList>
            <person name="Gilroy R."/>
        </authorList>
    </citation>
    <scope>NUCLEOTIDE SEQUENCE</scope>
    <source>
        <strain evidence="3">CHK185-1770</strain>
    </source>
</reference>
<dbReference type="InterPro" id="IPR010982">
    <property type="entry name" value="Lambda_DNA-bd_dom_sf"/>
</dbReference>
<keyword evidence="1" id="KW-0238">DNA-binding</keyword>
<dbReference type="AlphaFoldDB" id="A0A9D2MTF1"/>
<proteinExistence type="predicted"/>
<dbReference type="CDD" id="cd00093">
    <property type="entry name" value="HTH_XRE"/>
    <property type="match status" value="1"/>
</dbReference>
<dbReference type="Proteomes" id="UP000826793">
    <property type="component" value="Unassembled WGS sequence"/>
</dbReference>
<protein>
    <submittedName>
        <fullName evidence="3">Helix-turn-helix transcriptional regulator</fullName>
    </submittedName>
</protein>